<organism evidence="2 3">
    <name type="scientific">Acidianus sulfidivorans JP7</name>
    <dbReference type="NCBI Taxonomy" id="619593"/>
    <lineage>
        <taxon>Archaea</taxon>
        <taxon>Thermoproteota</taxon>
        <taxon>Thermoprotei</taxon>
        <taxon>Sulfolobales</taxon>
        <taxon>Sulfolobaceae</taxon>
        <taxon>Acidianus</taxon>
    </lineage>
</organism>
<dbReference type="KEGG" id="asul:DFR86_01000"/>
<dbReference type="Gene3D" id="3.40.50.300">
    <property type="entry name" value="P-loop containing nucleotide triphosphate hydrolases"/>
    <property type="match status" value="1"/>
</dbReference>
<reference evidence="2 3" key="1">
    <citation type="submission" date="2018-05" db="EMBL/GenBank/DDBJ databases">
        <title>Complete Genome Sequences of Extremely Thermoacidophilic, Metal-Mobilizing Type-Strain Members of the Archaeal Family Sulfolobaceae: Acidianus brierleyi DSM-1651T, Acidianus sulfidivorans DSM-18786T, Metallosphaera hakonensis DSM-7519T, and Metallosphaera prunae DSM-10039T.</title>
        <authorList>
            <person name="Counts J.A."/>
            <person name="Kelly R.M."/>
        </authorList>
    </citation>
    <scope>NUCLEOTIDE SEQUENCE [LARGE SCALE GENOMIC DNA]</scope>
    <source>
        <strain evidence="2 3">JP7</strain>
    </source>
</reference>
<dbReference type="AlphaFoldDB" id="A0A2U9IJP0"/>
<dbReference type="OrthoDB" id="41496at2157"/>
<dbReference type="EMBL" id="CP029288">
    <property type="protein sequence ID" value="AWR96259.1"/>
    <property type="molecule type" value="Genomic_DNA"/>
</dbReference>
<sequence length="288" mass="33838">MSWVLGNVICIIGEYGVSELLDKIIGEYNNKKNSNKKKRMGNKEEEYEVKEKIGKQKRRKNSKEEEEKEDKDEEEEEKIELMSFLPSDIKGLRVIDSNFIESYSALKVKDILYIYNKIYGPSKNLDFWLNFFNLDVNQFKHNLSEFNKFKLEIMKIFFGNTKLVLSENFLENIEEQSKNKALKLLLKSVRYTNSKLIIFMSSLEYLSICDLTYLVYGEVIEKANRNERLLHPYAELLSSTQVKNFGPPLKVGCPFHEYCPYVMKICRVEKPELLGNEHKIACFKEKLS</sequence>
<dbReference type="Proteomes" id="UP000248410">
    <property type="component" value="Chromosome"/>
</dbReference>
<evidence type="ECO:0000256" key="1">
    <source>
        <dbReference type="SAM" id="MobiDB-lite"/>
    </source>
</evidence>
<feature type="region of interest" description="Disordered" evidence="1">
    <location>
        <begin position="31"/>
        <end position="74"/>
    </location>
</feature>
<dbReference type="GeneID" id="36836503"/>
<feature type="compositionally biased region" description="Acidic residues" evidence="1">
    <location>
        <begin position="64"/>
        <end position="74"/>
    </location>
</feature>
<accession>A0A2U9IJP0</accession>
<dbReference type="RefSeq" id="WP_110379149.1">
    <property type="nucleotide sequence ID" value="NZ_CP029288.2"/>
</dbReference>
<gene>
    <name evidence="2" type="ORF">DFR86_01000</name>
</gene>
<dbReference type="InterPro" id="IPR027417">
    <property type="entry name" value="P-loop_NTPase"/>
</dbReference>
<name>A0A2U9IJP0_9CREN</name>
<evidence type="ECO:0008006" key="4">
    <source>
        <dbReference type="Google" id="ProtNLM"/>
    </source>
</evidence>
<protein>
    <recommendedName>
        <fullName evidence="4">ABC transporter ATP-binding protein</fullName>
    </recommendedName>
</protein>
<evidence type="ECO:0000313" key="3">
    <source>
        <dbReference type="Proteomes" id="UP000248410"/>
    </source>
</evidence>
<feature type="compositionally biased region" description="Basic and acidic residues" evidence="1">
    <location>
        <begin position="41"/>
        <end position="54"/>
    </location>
</feature>
<keyword evidence="3" id="KW-1185">Reference proteome</keyword>
<proteinExistence type="predicted"/>
<evidence type="ECO:0000313" key="2">
    <source>
        <dbReference type="EMBL" id="AWR96259.1"/>
    </source>
</evidence>